<feature type="compositionally biased region" description="Basic residues" evidence="3">
    <location>
        <begin position="697"/>
        <end position="707"/>
    </location>
</feature>
<dbReference type="Pfam" id="PF04780">
    <property type="entry name" value="DUF629"/>
    <property type="match status" value="1"/>
</dbReference>
<organism evidence="7 8">
    <name type="scientific">Brassica rapa subsp. trilocularis</name>
    <dbReference type="NCBI Taxonomy" id="1813537"/>
    <lineage>
        <taxon>Eukaryota</taxon>
        <taxon>Viridiplantae</taxon>
        <taxon>Streptophyta</taxon>
        <taxon>Embryophyta</taxon>
        <taxon>Tracheophyta</taxon>
        <taxon>Spermatophyta</taxon>
        <taxon>Magnoliopsida</taxon>
        <taxon>eudicotyledons</taxon>
        <taxon>Gunneridae</taxon>
        <taxon>Pentapetalae</taxon>
        <taxon>rosids</taxon>
        <taxon>malvids</taxon>
        <taxon>Brassicales</taxon>
        <taxon>Brassicaceae</taxon>
        <taxon>Brassiceae</taxon>
        <taxon>Brassica</taxon>
    </lineage>
</organism>
<accession>A0ABQ7NN13</accession>
<feature type="region of interest" description="Disordered" evidence="3">
    <location>
        <begin position="695"/>
        <end position="775"/>
    </location>
</feature>
<name>A0ABQ7NN13_BRACM</name>
<evidence type="ECO:0000256" key="1">
    <source>
        <dbReference type="ARBA" id="ARBA00022786"/>
    </source>
</evidence>
<feature type="domain" description="Peptidase C19 ubiquitin carboxyl-terminal hydrolase" evidence="4">
    <location>
        <begin position="1192"/>
        <end position="1469"/>
    </location>
</feature>
<feature type="region of interest" description="Disordered" evidence="3">
    <location>
        <begin position="1123"/>
        <end position="1160"/>
    </location>
</feature>
<evidence type="ECO:0000313" key="8">
    <source>
        <dbReference type="Proteomes" id="UP000823674"/>
    </source>
</evidence>
<feature type="domain" description="Peptidase C19 ubiquitin carboxyl-terminal hydrolase" evidence="4">
    <location>
        <begin position="816"/>
        <end position="1087"/>
    </location>
</feature>
<dbReference type="Proteomes" id="UP000823674">
    <property type="component" value="Chromosome A02"/>
</dbReference>
<sequence>MEYTSAEGEKDKKRYDKAIALVASGDYIKAFEIFDDVISVYPEEHRNSFHIRVQQANIFLLLVDKALSKDVEITYFLGAIGCVSEDVRVTLLRTRLLRTLGMALDSVFYFKKCIRSGKQGLAAAEVKDKTEIERLIKEAELMIDESKTSPTIAHYWPKFSDSKDSQEPRCEDRVGDELRSYWMGLDVKIKRDFMKVSVEKLRSFVKGVHTKVGVDALKNVLDVAREHKKWRVWVCRTKCDKVCSSAEECRTHLEQKHAAVFKPSSEEDVVMRIGVNWAKKIQVGPWEPVRTVAAVEMIKAELEYVKGFTSTSRKKGWSSEWPVAADEERSGLLMEIKLLLVSLCNHQILSCSIRDWVMSFPVKHLRKLGVSEESINDCRLVESPQSICFLGRDELKQIRGFLKKIKCERHDGTDHVGRAVDSLLDRIRIKENIDIDVDAQFSLLLLDKRLLKSNNAPFDDDREIKFIDKPDSHYDEAQVKGDDIISWLGDRSSVDRSFPGPIRKHNLVIWVAVLRALQFTCKTLGTKYAKKKQVLDYEAALTAVENLCMSEDERNSYASLLCDRFEDRVHENPLTAKLFLCAVRDVFEGGLHLTFDIPDLEDCLNLIRERSKSLSNDTVLKSIKLQKSAVTEKVLLIDARILLIDNSRIRLLNNLTSLSAFDNRSYMLYFLKPFLLSDIGCKLKADLLLKEETKSQTKNKTKTKSTKMPKPDAAEADHLFKEDNKSHGKKKKTSTSMSTPVDKLEHKPSVDLEPGGTSQSPKTMEPEDTLTTEKGPLEISSTNDIQEEATKVNTGDMQNMPGENSVSGNLESALGGAATRYNSALDMTLKALMNINVLKEDLKRNKQPFHGNLEEEQVLPALQSLFTAVVSEEIKTEGVYCLILRDLLVSLEQVNSMSSSAAEVLVTIFESWHCWKNSERESLVDRLFTLEENERMSCRKCRRMPNYPEQCYYGIVMASDSIRDFKCAFRKMKFVDILKVLRMEYKMLCDIKSGGCGTENFVHHLITKCPPIFIIVLEWEKSETEKEISETTKALEWEIDISRLYEGLEPNTNYRLVSMVGYGDEEREHICMAYEKNRWVNLGRESLAGEVVGNSWKSVVRFCGERKVQPGFTLSKTFSYMSSKPSVDLQPAKTMEEDSMETKDTLGSEKGPLETSSNNDIQEEANKVNSGDMQNMPGEDSVSGNLESALGGAATRYNSALDMTLKALVNINVLKEQVVKYNKQPVPDNLGEQVLRALQSLFTSVVSEEIKTEGVYTLILRDLLVSLEEVDSMSSGAAEVLVTILESWHCWKKSERESLVTRLFTLEENERMSCRKCGRKPNYPEQSSYGIVVASDSIRNVKCAFGDIKFVDVLKVTRMNYKMLCDIKTGGCGTSNCVHHVISRCPPIFIIVLEWEKSETEKEISETTKALEWEIDISRLYEGLEPNTNYRLVSMVGYGEEDEEHICMAYEKNQWVNLRRESLAGEVVGNNWKNVVTFCGERKVRPVILLYEAV</sequence>
<reference evidence="7 8" key="1">
    <citation type="submission" date="2021-03" db="EMBL/GenBank/DDBJ databases">
        <authorList>
            <person name="King G.J."/>
            <person name="Bancroft I."/>
            <person name="Baten A."/>
            <person name="Bloomfield J."/>
            <person name="Borpatragohain P."/>
            <person name="He Z."/>
            <person name="Irish N."/>
            <person name="Irwin J."/>
            <person name="Liu K."/>
            <person name="Mauleon R.P."/>
            <person name="Moore J."/>
            <person name="Morris R."/>
            <person name="Ostergaard L."/>
            <person name="Wang B."/>
            <person name="Wells R."/>
        </authorList>
    </citation>
    <scope>NUCLEOTIDE SEQUENCE [LARGE SCALE GENOMIC DNA]</scope>
    <source>
        <strain evidence="7">R-o-18</strain>
        <tissue evidence="7">Leaf</tissue>
    </source>
</reference>
<dbReference type="Gene3D" id="3.90.70.10">
    <property type="entry name" value="Cysteine proteinases"/>
    <property type="match status" value="2"/>
</dbReference>
<keyword evidence="2" id="KW-0378">Hydrolase</keyword>
<dbReference type="InterPro" id="IPR006865">
    <property type="entry name" value="DUF629"/>
</dbReference>
<dbReference type="Pfam" id="PF00443">
    <property type="entry name" value="UCH"/>
    <property type="match status" value="2"/>
</dbReference>
<comment type="caution">
    <text evidence="7">The sequence shown here is derived from an EMBL/GenBank/DDBJ whole genome shotgun (WGS) entry which is preliminary data.</text>
</comment>
<feature type="domain" description="DUF629" evidence="5">
    <location>
        <begin position="177"/>
        <end position="634"/>
    </location>
</feature>
<evidence type="ECO:0000259" key="5">
    <source>
        <dbReference type="Pfam" id="PF04780"/>
    </source>
</evidence>
<evidence type="ECO:0000256" key="3">
    <source>
        <dbReference type="SAM" id="MobiDB-lite"/>
    </source>
</evidence>
<dbReference type="Pfam" id="PF04781">
    <property type="entry name" value="DUF627"/>
    <property type="match status" value="1"/>
</dbReference>
<dbReference type="InterPro" id="IPR001394">
    <property type="entry name" value="Peptidase_C19_UCH"/>
</dbReference>
<feature type="domain" description="DUF627" evidence="6">
    <location>
        <begin position="18"/>
        <end position="123"/>
    </location>
</feature>
<dbReference type="PANTHER" id="PTHR22975">
    <property type="entry name" value="UBIQUITIN SPECIFIC PROTEINASE"/>
    <property type="match status" value="1"/>
</dbReference>
<evidence type="ECO:0000313" key="7">
    <source>
        <dbReference type="EMBL" id="KAG5412215.1"/>
    </source>
</evidence>
<keyword evidence="8" id="KW-1185">Reference proteome</keyword>
<protein>
    <recommendedName>
        <fullName evidence="9">USP domain-containing protein</fullName>
    </recommendedName>
</protein>
<dbReference type="PANTHER" id="PTHR22975:SF23">
    <property type="entry name" value="F6D8.33-RELATED"/>
    <property type="match status" value="1"/>
</dbReference>
<feature type="compositionally biased region" description="Basic and acidic residues" evidence="3">
    <location>
        <begin position="709"/>
        <end position="726"/>
    </location>
</feature>
<dbReference type="EMBL" id="JADBGQ010000002">
    <property type="protein sequence ID" value="KAG5412215.1"/>
    <property type="molecule type" value="Genomic_DNA"/>
</dbReference>
<gene>
    <name evidence="7" type="primary">A02p057400.1_BraROA</name>
    <name evidence="7" type="ORF">IGI04_008534</name>
</gene>
<keyword evidence="1" id="KW-0833">Ubl conjugation pathway</keyword>
<feature type="compositionally biased region" description="Basic and acidic residues" evidence="3">
    <location>
        <begin position="1134"/>
        <end position="1147"/>
    </location>
</feature>
<evidence type="ECO:0008006" key="9">
    <source>
        <dbReference type="Google" id="ProtNLM"/>
    </source>
</evidence>
<evidence type="ECO:0000259" key="4">
    <source>
        <dbReference type="Pfam" id="PF00443"/>
    </source>
</evidence>
<evidence type="ECO:0000256" key="2">
    <source>
        <dbReference type="ARBA" id="ARBA00022801"/>
    </source>
</evidence>
<evidence type="ECO:0000259" key="6">
    <source>
        <dbReference type="Pfam" id="PF04781"/>
    </source>
</evidence>
<dbReference type="InterPro" id="IPR052398">
    <property type="entry name" value="Ubiquitin_hydrolase_53/54"/>
</dbReference>
<dbReference type="InterPro" id="IPR006866">
    <property type="entry name" value="DUF627_N"/>
</dbReference>
<proteinExistence type="predicted"/>